<proteinExistence type="predicted"/>
<dbReference type="InterPro" id="IPR004304">
    <property type="entry name" value="FmdA_AmdA"/>
</dbReference>
<evidence type="ECO:0000313" key="2">
    <source>
        <dbReference type="Proteomes" id="UP000308671"/>
    </source>
</evidence>
<protein>
    <recommendedName>
        <fullName evidence="3">Formamidase</fullName>
    </recommendedName>
</protein>
<dbReference type="SMR" id="A0A4S8R7R8"/>
<sequence length="318" mass="34180">MAHKFHINTTHIHMKWDRSLTPALTVDSGSEISFDLLDGGSNQITATSDITAVQNFDVSRGDPAFGPVYINSASPGDVLKVEFLSLKPADYGWTACLPGSFEFGLLADEYPEASLKIWDLSKGEDFAVFREGIHVPIKPFLGVVGVARGEEGEFSTIPPYETGGNIDCKYITQGSVLYLPVKVPGALFSCGDGHAAQGDGEVCGTAIETPMKATIRLTVEKDKPWVQSPHFLIPPQPVTVDKGEYAALGIDSDLREASRKALRGLIAWLVAEKGLDSQEAYMLSSVAANLKIAEIVDMPNYAVACSLPLSIFVGAPYV</sequence>
<evidence type="ECO:0000313" key="1">
    <source>
        <dbReference type="EMBL" id="THV54053.1"/>
    </source>
</evidence>
<reference evidence="1 2" key="1">
    <citation type="submission" date="2017-12" db="EMBL/GenBank/DDBJ databases">
        <title>Comparative genomics of Botrytis spp.</title>
        <authorList>
            <person name="Valero-Jimenez C.A."/>
            <person name="Tapia P."/>
            <person name="Veloso J."/>
            <person name="Silva-Moreno E."/>
            <person name="Staats M."/>
            <person name="Valdes J.H."/>
            <person name="Van Kan J.A.L."/>
        </authorList>
    </citation>
    <scope>NUCLEOTIDE SEQUENCE [LARGE SCALE GENOMIC DNA]</scope>
    <source>
        <strain evidence="1 2">MUCL435</strain>
    </source>
</reference>
<gene>
    <name evidence="1" type="ORF">BGAL_0035g00160</name>
</gene>
<dbReference type="SUPFAM" id="SSF141130">
    <property type="entry name" value="Acetamidase/Formamidase-like"/>
    <property type="match status" value="1"/>
</dbReference>
<dbReference type="GO" id="GO:0016811">
    <property type="term" value="F:hydrolase activity, acting on carbon-nitrogen (but not peptide) bonds, in linear amides"/>
    <property type="evidence" value="ECO:0007669"/>
    <property type="project" value="InterPro"/>
</dbReference>
<evidence type="ECO:0008006" key="3">
    <source>
        <dbReference type="Google" id="ProtNLM"/>
    </source>
</evidence>
<organism evidence="1 2">
    <name type="scientific">Botrytis galanthina</name>
    <dbReference type="NCBI Taxonomy" id="278940"/>
    <lineage>
        <taxon>Eukaryota</taxon>
        <taxon>Fungi</taxon>
        <taxon>Dikarya</taxon>
        <taxon>Ascomycota</taxon>
        <taxon>Pezizomycotina</taxon>
        <taxon>Leotiomycetes</taxon>
        <taxon>Helotiales</taxon>
        <taxon>Sclerotiniaceae</taxon>
        <taxon>Botrytis</taxon>
    </lineage>
</organism>
<dbReference type="EMBL" id="PQXL01000035">
    <property type="protein sequence ID" value="THV54053.1"/>
    <property type="molecule type" value="Genomic_DNA"/>
</dbReference>
<dbReference type="OrthoDB" id="3335528at2759"/>
<accession>A0A4S8R7R8</accession>
<dbReference type="Gene3D" id="2.60.120.580">
    <property type="entry name" value="Acetamidase/Formamidase-like domains"/>
    <property type="match status" value="1"/>
</dbReference>
<dbReference type="Proteomes" id="UP000308671">
    <property type="component" value="Unassembled WGS sequence"/>
</dbReference>
<dbReference type="Gene3D" id="3.10.28.20">
    <property type="entry name" value="Acetamidase/Formamidase-like domains"/>
    <property type="match status" value="1"/>
</dbReference>
<comment type="caution">
    <text evidence="1">The sequence shown here is derived from an EMBL/GenBank/DDBJ whole genome shotgun (WGS) entry which is preliminary data.</text>
</comment>
<dbReference type="AlphaFoldDB" id="A0A4S8R7R8"/>
<dbReference type="Pfam" id="PF03069">
    <property type="entry name" value="FmdA_AmdA"/>
    <property type="match status" value="2"/>
</dbReference>
<dbReference type="Gene3D" id="2.40.10.120">
    <property type="match status" value="1"/>
</dbReference>
<dbReference type="PANTHER" id="PTHR31891:SF1">
    <property type="entry name" value="FORMAMIDASE C869.04-RELATED"/>
    <property type="match status" value="1"/>
</dbReference>
<dbReference type="PANTHER" id="PTHR31891">
    <property type="entry name" value="FORMAMIDASE C869.04-RELATED"/>
    <property type="match status" value="1"/>
</dbReference>
<keyword evidence="2" id="KW-1185">Reference proteome</keyword>
<name>A0A4S8R7R8_9HELO</name>